<evidence type="ECO:0000313" key="3">
    <source>
        <dbReference type="EMBL" id="RFC67364.1"/>
    </source>
</evidence>
<dbReference type="Gene3D" id="1.10.3990.20">
    <property type="entry name" value="protein bp1543"/>
    <property type="match status" value="1"/>
</dbReference>
<organism evidence="3 4">
    <name type="scientific">Mesorhizobium denitrificans</name>
    <dbReference type="NCBI Taxonomy" id="2294114"/>
    <lineage>
        <taxon>Bacteria</taxon>
        <taxon>Pseudomonadati</taxon>
        <taxon>Pseudomonadota</taxon>
        <taxon>Alphaproteobacteria</taxon>
        <taxon>Hyphomicrobiales</taxon>
        <taxon>Phyllobacteriaceae</taxon>
        <taxon>Mesorhizobium</taxon>
    </lineage>
</organism>
<keyword evidence="4" id="KW-1185">Reference proteome</keyword>
<evidence type="ECO:0000259" key="2">
    <source>
        <dbReference type="Pfam" id="PF13467"/>
    </source>
</evidence>
<feature type="domain" description="Ribbon-helix-helix" evidence="2">
    <location>
        <begin position="32"/>
        <end position="85"/>
    </location>
</feature>
<proteinExistence type="predicted"/>
<comment type="caution">
    <text evidence="3">The sequence shown here is derived from an EMBL/GenBank/DDBJ whole genome shotgun (WGS) entry which is preliminary data.</text>
</comment>
<protein>
    <recommendedName>
        <fullName evidence="2">Ribbon-helix-helix domain-containing protein</fullName>
    </recommendedName>
</protein>
<dbReference type="InterPro" id="IPR027373">
    <property type="entry name" value="RHH_dom"/>
</dbReference>
<dbReference type="InterPro" id="IPR038268">
    <property type="entry name" value="RHH_sf"/>
</dbReference>
<feature type="region of interest" description="Disordered" evidence="1">
    <location>
        <begin position="1"/>
        <end position="21"/>
    </location>
</feature>
<dbReference type="Proteomes" id="UP000262379">
    <property type="component" value="Unassembled WGS sequence"/>
</dbReference>
<dbReference type="AlphaFoldDB" id="A0A371XEA1"/>
<sequence length="104" mass="11697">MSNEDNGGLKPASSEKDPFAPEFRVVARGNVRRGIRLERIFWTTLKRMAENRKITMGALIEEIAQQHGESGNLTSAIRVTCLRWLDEQNASLRESQPGKEKKSG</sequence>
<accession>A0A371XEA1</accession>
<gene>
    <name evidence="3" type="ORF">DY251_12535</name>
</gene>
<reference evidence="4" key="1">
    <citation type="submission" date="2018-08" db="EMBL/GenBank/DDBJ databases">
        <authorList>
            <person name="Im W.T."/>
        </authorList>
    </citation>
    <scope>NUCLEOTIDE SEQUENCE [LARGE SCALE GENOMIC DNA]</scope>
    <source>
        <strain evidence="4">LA-28</strain>
    </source>
</reference>
<name>A0A371XEA1_9HYPH</name>
<dbReference type="RefSeq" id="WP_116624236.1">
    <property type="nucleotide sequence ID" value="NZ_QURN01000008.1"/>
</dbReference>
<evidence type="ECO:0000256" key="1">
    <source>
        <dbReference type="SAM" id="MobiDB-lite"/>
    </source>
</evidence>
<evidence type="ECO:0000313" key="4">
    <source>
        <dbReference type="Proteomes" id="UP000262379"/>
    </source>
</evidence>
<dbReference type="EMBL" id="QURN01000008">
    <property type="protein sequence ID" value="RFC67364.1"/>
    <property type="molecule type" value="Genomic_DNA"/>
</dbReference>
<dbReference type="Pfam" id="PF13467">
    <property type="entry name" value="RHH_4"/>
    <property type="match status" value="1"/>
</dbReference>